<gene>
    <name evidence="2" type="ORF">SAMN05444583_102124</name>
</gene>
<reference evidence="3" key="1">
    <citation type="submission" date="2016-10" db="EMBL/GenBank/DDBJ databases">
        <authorList>
            <person name="Varghese N."/>
            <person name="Submissions S."/>
        </authorList>
    </citation>
    <scope>NUCLEOTIDE SEQUENCE [LARGE SCALE GENOMIC DNA]</scope>
    <source>
        <strain evidence="3">DSM 44675</strain>
    </source>
</reference>
<sequence length="121" mass="13436">MTEPIFDKSEQLKQVQQAILEGETIIAVYDCIGAGTGFIGLTDLRVVIQDKSFVGSRTAITSIPYKNVRSVSFLSNKSWAGHFFSSSSIAVDIGQQTYEADFRGIEKAQHVHRVILEQITR</sequence>
<accession>A0A1H7HLD0</accession>
<dbReference type="EMBL" id="FOAW01000002">
    <property type="protein sequence ID" value="SEK49760.1"/>
    <property type="molecule type" value="Genomic_DNA"/>
</dbReference>
<dbReference type="OrthoDB" id="165521at2"/>
<dbReference type="Proteomes" id="UP000198677">
    <property type="component" value="Unassembled WGS sequence"/>
</dbReference>
<keyword evidence="3" id="KW-1185">Reference proteome</keyword>
<organism evidence="2 3">
    <name type="scientific">Rhodococcus maanshanensis</name>
    <dbReference type="NCBI Taxonomy" id="183556"/>
    <lineage>
        <taxon>Bacteria</taxon>
        <taxon>Bacillati</taxon>
        <taxon>Actinomycetota</taxon>
        <taxon>Actinomycetes</taxon>
        <taxon>Mycobacteriales</taxon>
        <taxon>Nocardiaceae</taxon>
        <taxon>Rhodococcus</taxon>
    </lineage>
</organism>
<proteinExistence type="predicted"/>
<dbReference type="SUPFAM" id="SSF50729">
    <property type="entry name" value="PH domain-like"/>
    <property type="match status" value="1"/>
</dbReference>
<name>A0A1H7HLD0_9NOCA</name>
<feature type="domain" description="Bacterial Pleckstrin homology" evidence="1">
    <location>
        <begin position="9"/>
        <end position="117"/>
    </location>
</feature>
<dbReference type="Pfam" id="PF08000">
    <property type="entry name" value="bPH_1"/>
    <property type="match status" value="1"/>
</dbReference>
<dbReference type="RefSeq" id="WP_072750500.1">
    <property type="nucleotide sequence ID" value="NZ_FOAW01000002.1"/>
</dbReference>
<evidence type="ECO:0000313" key="3">
    <source>
        <dbReference type="Proteomes" id="UP000198677"/>
    </source>
</evidence>
<evidence type="ECO:0000313" key="2">
    <source>
        <dbReference type="EMBL" id="SEK49760.1"/>
    </source>
</evidence>
<dbReference type="InterPro" id="IPR037063">
    <property type="entry name" value="PHb_sf"/>
</dbReference>
<protein>
    <submittedName>
        <fullName evidence="2">PH domain-containing protein</fullName>
    </submittedName>
</protein>
<dbReference type="Gene3D" id="2.30.29.50">
    <property type="entry name" value="Bacterial Pleckstrin homology domain"/>
    <property type="match status" value="1"/>
</dbReference>
<dbReference type="InterPro" id="IPR012544">
    <property type="entry name" value="PHb"/>
</dbReference>
<evidence type="ECO:0000259" key="1">
    <source>
        <dbReference type="Pfam" id="PF08000"/>
    </source>
</evidence>
<dbReference type="AlphaFoldDB" id="A0A1H7HLD0"/>